<name>A0A4Y1QQY6_PRUDU</name>
<evidence type="ECO:0000313" key="1">
    <source>
        <dbReference type="EMBL" id="BBG94256.1"/>
    </source>
</evidence>
<sequence length="66" mass="7666">MDLVFWSAKELALVCTIGHKHFRWFSTNRSKIALSCFWLNYGKLKVQEAVREGVVRHEILSKRCAG</sequence>
<protein>
    <submittedName>
        <fullName evidence="1">Uncharacterized protein</fullName>
    </submittedName>
</protein>
<accession>A0A4Y1QQY6</accession>
<proteinExistence type="predicted"/>
<reference evidence="1" key="1">
    <citation type="journal article" date="2019" name="Science">
        <title>Mutation of a bHLH transcription factor allowed almond domestication.</title>
        <authorList>
            <person name="Sanchez-Perez R."/>
            <person name="Pavan S."/>
            <person name="Mazzeo R."/>
            <person name="Moldovan C."/>
            <person name="Aiese Cigliano R."/>
            <person name="Del Cueto J."/>
            <person name="Ricciardi F."/>
            <person name="Lotti C."/>
            <person name="Ricciardi L."/>
            <person name="Dicenta F."/>
            <person name="Lopez-Marques R.L."/>
            <person name="Lindberg Moller B."/>
        </authorList>
    </citation>
    <scope>NUCLEOTIDE SEQUENCE</scope>
</reference>
<gene>
    <name evidence="1" type="ORF">Prudu_002486</name>
</gene>
<organism evidence="1">
    <name type="scientific">Prunus dulcis</name>
    <name type="common">Almond</name>
    <name type="synonym">Amygdalus dulcis</name>
    <dbReference type="NCBI Taxonomy" id="3755"/>
    <lineage>
        <taxon>Eukaryota</taxon>
        <taxon>Viridiplantae</taxon>
        <taxon>Streptophyta</taxon>
        <taxon>Embryophyta</taxon>
        <taxon>Tracheophyta</taxon>
        <taxon>Spermatophyta</taxon>
        <taxon>Magnoliopsida</taxon>
        <taxon>eudicotyledons</taxon>
        <taxon>Gunneridae</taxon>
        <taxon>Pentapetalae</taxon>
        <taxon>rosids</taxon>
        <taxon>fabids</taxon>
        <taxon>Rosales</taxon>
        <taxon>Rosaceae</taxon>
        <taxon>Amygdaloideae</taxon>
        <taxon>Amygdaleae</taxon>
        <taxon>Prunus</taxon>
    </lineage>
</organism>
<dbReference type="EMBL" id="AP019297">
    <property type="protein sequence ID" value="BBG94256.1"/>
    <property type="molecule type" value="Genomic_DNA"/>
</dbReference>
<dbReference type="AlphaFoldDB" id="A0A4Y1QQY6"/>